<dbReference type="GO" id="GO:0005886">
    <property type="term" value="C:plasma membrane"/>
    <property type="evidence" value="ECO:0007669"/>
    <property type="project" value="UniProtKB-SubCell"/>
</dbReference>
<dbReference type="Gene3D" id="3.30.479.30">
    <property type="entry name" value="Band 7 domain"/>
    <property type="match status" value="1"/>
</dbReference>
<organism evidence="7 8">
    <name type="scientific">Ruminobacter amylophilus</name>
    <dbReference type="NCBI Taxonomy" id="867"/>
    <lineage>
        <taxon>Bacteria</taxon>
        <taxon>Pseudomonadati</taxon>
        <taxon>Pseudomonadota</taxon>
        <taxon>Gammaproteobacteria</taxon>
        <taxon>Aeromonadales</taxon>
        <taxon>Succinivibrionaceae</taxon>
        <taxon>Ruminobacter</taxon>
    </lineage>
</organism>
<dbReference type="PROSITE" id="PS51257">
    <property type="entry name" value="PROKAR_LIPOPROTEIN"/>
    <property type="match status" value="1"/>
</dbReference>
<protein>
    <submittedName>
        <fullName evidence="7">SPFH domain / Band 7 family protein</fullName>
    </submittedName>
</protein>
<keyword evidence="5" id="KW-0472">Membrane</keyword>
<dbReference type="RefSeq" id="WP_177178516.1">
    <property type="nucleotide sequence ID" value="NZ_FOXF01000021.1"/>
</dbReference>
<dbReference type="SUPFAM" id="SSF117892">
    <property type="entry name" value="Band 7/SPFH domain"/>
    <property type="match status" value="1"/>
</dbReference>
<sequence>MDRYLTLTIAGGLACLLFICLAVWMALRLTIYKECPSSTIMVIHRKNKPDRIVKYIIRGSAPVIPLIHDCSYIALPAVSFPINLKNAPIRNNVHIDISLGFSVQLSEDNNYLENAVNFLFNKSKHEIEEKVKQIMNEQVLLTLASFSVEEIFKNDRNDEFLQRIRSDADQRLKKVGLTTTNMECYWIYDDKEYYREVAHRAVMEAVNSAKAELERQK</sequence>
<dbReference type="EMBL" id="FOXF01000021">
    <property type="protein sequence ID" value="SFP41001.1"/>
    <property type="molecule type" value="Genomic_DNA"/>
</dbReference>
<evidence type="ECO:0000259" key="6">
    <source>
        <dbReference type="Pfam" id="PF01145"/>
    </source>
</evidence>
<gene>
    <name evidence="7" type="ORF">SAMN02910344_01314</name>
</gene>
<dbReference type="AlphaFoldDB" id="A0A662ZKN9"/>
<dbReference type="InterPro" id="IPR001107">
    <property type="entry name" value="Band_7"/>
</dbReference>
<dbReference type="PANTHER" id="PTHR13806">
    <property type="entry name" value="FLOTILLIN-RELATED"/>
    <property type="match status" value="1"/>
</dbReference>
<evidence type="ECO:0000256" key="5">
    <source>
        <dbReference type="ARBA" id="ARBA00023136"/>
    </source>
</evidence>
<dbReference type="Pfam" id="PF01145">
    <property type="entry name" value="Band_7"/>
    <property type="match status" value="1"/>
</dbReference>
<keyword evidence="4" id="KW-1003">Cell membrane</keyword>
<reference evidence="7 8" key="1">
    <citation type="submission" date="2016-10" db="EMBL/GenBank/DDBJ databases">
        <authorList>
            <person name="Varghese N."/>
            <person name="Submissions S."/>
        </authorList>
    </citation>
    <scope>NUCLEOTIDE SEQUENCE [LARGE SCALE GENOMIC DNA]</scope>
    <source>
        <strain evidence="7 8">DSM 1361</strain>
    </source>
</reference>
<name>A0A662ZKN9_9GAMM</name>
<proteinExistence type="inferred from homology"/>
<comment type="similarity">
    <text evidence="3">Belongs to the band 7/mec-2 family. Flotillin subfamily.</text>
</comment>
<evidence type="ECO:0000313" key="8">
    <source>
        <dbReference type="Proteomes" id="UP000243745"/>
    </source>
</evidence>
<feature type="domain" description="Band 7" evidence="6">
    <location>
        <begin position="40"/>
        <end position="216"/>
    </location>
</feature>
<evidence type="ECO:0000256" key="2">
    <source>
        <dbReference type="ARBA" id="ARBA00004236"/>
    </source>
</evidence>
<evidence type="ECO:0000256" key="1">
    <source>
        <dbReference type="ARBA" id="ARBA00004167"/>
    </source>
</evidence>
<accession>A0A662ZKN9</accession>
<dbReference type="InterPro" id="IPR036013">
    <property type="entry name" value="Band_7/SPFH_dom_sf"/>
</dbReference>
<evidence type="ECO:0000256" key="4">
    <source>
        <dbReference type="ARBA" id="ARBA00022475"/>
    </source>
</evidence>
<keyword evidence="8" id="KW-1185">Reference proteome</keyword>
<dbReference type="PANTHER" id="PTHR13806:SF31">
    <property type="entry name" value="FLOTILLIN-LIKE PROTEIN 1-RELATED"/>
    <property type="match status" value="1"/>
</dbReference>
<evidence type="ECO:0000313" key="7">
    <source>
        <dbReference type="EMBL" id="SFP41001.1"/>
    </source>
</evidence>
<evidence type="ECO:0000256" key="3">
    <source>
        <dbReference type="ARBA" id="ARBA00007161"/>
    </source>
</evidence>
<comment type="subcellular location">
    <subcellularLocation>
        <location evidence="2">Cell membrane</location>
    </subcellularLocation>
    <subcellularLocation>
        <location evidence="1">Membrane</location>
        <topology evidence="1">Single-pass membrane protein</topology>
    </subcellularLocation>
</comment>
<dbReference type="Proteomes" id="UP000243745">
    <property type="component" value="Unassembled WGS sequence"/>
</dbReference>
<dbReference type="InterPro" id="IPR027705">
    <property type="entry name" value="Flotillin_fam"/>
</dbReference>